<evidence type="ECO:0000259" key="1">
    <source>
        <dbReference type="PROSITE" id="PS51819"/>
    </source>
</evidence>
<organism evidence="2 3">
    <name type="scientific">Pseudoalteromonas nigrifaciens</name>
    <dbReference type="NCBI Taxonomy" id="28109"/>
    <lineage>
        <taxon>Bacteria</taxon>
        <taxon>Pseudomonadati</taxon>
        <taxon>Pseudomonadota</taxon>
        <taxon>Gammaproteobacteria</taxon>
        <taxon>Alteromonadales</taxon>
        <taxon>Pseudoalteromonadaceae</taxon>
        <taxon>Pseudoalteromonas</taxon>
    </lineage>
</organism>
<keyword evidence="3" id="KW-1185">Reference proteome</keyword>
<dbReference type="Pfam" id="PF00903">
    <property type="entry name" value="Glyoxalase"/>
    <property type="match status" value="1"/>
</dbReference>
<dbReference type="SUPFAM" id="SSF54593">
    <property type="entry name" value="Glyoxalase/Bleomycin resistance protein/Dihydroxybiphenyl dioxygenase"/>
    <property type="match status" value="1"/>
</dbReference>
<dbReference type="RefSeq" id="WP_089367846.1">
    <property type="nucleotide sequence ID" value="NZ_BJXZ01000025.1"/>
</dbReference>
<name>A0AAC9UGR6_9GAMM</name>
<dbReference type="EMBL" id="CP011036">
    <property type="protein sequence ID" value="ASM53136.1"/>
    <property type="molecule type" value="Genomic_DNA"/>
</dbReference>
<proteinExistence type="predicted"/>
<dbReference type="InterPro" id="IPR004360">
    <property type="entry name" value="Glyas_Fos-R_dOase_dom"/>
</dbReference>
<accession>A0AAC9UGR6</accession>
<dbReference type="InterPro" id="IPR037523">
    <property type="entry name" value="VOC_core"/>
</dbReference>
<evidence type="ECO:0000313" key="2">
    <source>
        <dbReference type="EMBL" id="ASM53136.1"/>
    </source>
</evidence>
<protein>
    <recommendedName>
        <fullName evidence="1">VOC domain-containing protein</fullName>
    </recommendedName>
</protein>
<sequence length="122" mass="13399">MSNNKVIGSIEWRDLTVADAQQISDFYAHVVGWQKEPVDMGSYNDFNMNNAQGTIAGICHAKGDNADLPAQWLMYVRVENAQLSAQKTLELGGEIIKGPIEYGGESYFIIRDPSGAILAVYS</sequence>
<dbReference type="AlphaFoldDB" id="A0AAC9UGR6"/>
<dbReference type="PANTHER" id="PTHR33993">
    <property type="entry name" value="GLYOXALASE-RELATED"/>
    <property type="match status" value="1"/>
</dbReference>
<gene>
    <name evidence="2" type="ORF">PNIG_a0892</name>
</gene>
<dbReference type="PROSITE" id="PS51819">
    <property type="entry name" value="VOC"/>
    <property type="match status" value="1"/>
</dbReference>
<dbReference type="Proteomes" id="UP000198329">
    <property type="component" value="Chromosome I"/>
</dbReference>
<evidence type="ECO:0000313" key="3">
    <source>
        <dbReference type="Proteomes" id="UP000198329"/>
    </source>
</evidence>
<dbReference type="Gene3D" id="3.10.180.10">
    <property type="entry name" value="2,3-Dihydroxybiphenyl 1,2-Dioxygenase, domain 1"/>
    <property type="match status" value="1"/>
</dbReference>
<dbReference type="KEGG" id="png:PNIG_a0892"/>
<dbReference type="GeneID" id="300940800"/>
<dbReference type="InterPro" id="IPR052164">
    <property type="entry name" value="Anthracycline_SecMetBiosynth"/>
</dbReference>
<reference evidence="2 3" key="1">
    <citation type="submission" date="2015-03" db="EMBL/GenBank/DDBJ databases">
        <authorList>
            <person name="Xie B.-B."/>
            <person name="Rong J.-C."/>
            <person name="Qin Q.-L."/>
            <person name="Zhang Y.-Z."/>
        </authorList>
    </citation>
    <scope>NUCLEOTIDE SEQUENCE [LARGE SCALE GENOMIC DNA]</scope>
    <source>
        <strain evidence="2 3">KMM 661</strain>
    </source>
</reference>
<dbReference type="PANTHER" id="PTHR33993:SF14">
    <property type="entry name" value="GB|AAF24581.1"/>
    <property type="match status" value="1"/>
</dbReference>
<feature type="domain" description="VOC" evidence="1">
    <location>
        <begin position="9"/>
        <end position="122"/>
    </location>
</feature>
<dbReference type="InterPro" id="IPR029068">
    <property type="entry name" value="Glyas_Bleomycin-R_OHBP_Dase"/>
</dbReference>